<dbReference type="AlphaFoldDB" id="A0A6C0AKW6"/>
<proteinExistence type="predicted"/>
<organism evidence="2">
    <name type="scientific">viral metagenome</name>
    <dbReference type="NCBI Taxonomy" id="1070528"/>
    <lineage>
        <taxon>unclassified sequences</taxon>
        <taxon>metagenomes</taxon>
        <taxon>organismal metagenomes</taxon>
    </lineage>
</organism>
<name>A0A6C0AKW6_9ZZZZ</name>
<evidence type="ECO:0000313" key="2">
    <source>
        <dbReference type="EMBL" id="QHS80256.1"/>
    </source>
</evidence>
<accession>A0A6C0AKW6</accession>
<protein>
    <submittedName>
        <fullName evidence="2">Uncharacterized protein</fullName>
    </submittedName>
</protein>
<dbReference type="EMBL" id="MN740676">
    <property type="protein sequence ID" value="QHS80256.1"/>
    <property type="molecule type" value="Genomic_DNA"/>
</dbReference>
<feature type="compositionally biased region" description="Basic and acidic residues" evidence="1">
    <location>
        <begin position="60"/>
        <end position="72"/>
    </location>
</feature>
<feature type="region of interest" description="Disordered" evidence="1">
    <location>
        <begin position="48"/>
        <end position="94"/>
    </location>
</feature>
<feature type="compositionally biased region" description="Basic residues" evidence="1">
    <location>
        <begin position="73"/>
        <end position="94"/>
    </location>
</feature>
<reference evidence="2" key="1">
    <citation type="journal article" date="2020" name="Nature">
        <title>Giant virus diversity and host interactions through global metagenomics.</title>
        <authorList>
            <person name="Schulz F."/>
            <person name="Roux S."/>
            <person name="Paez-Espino D."/>
            <person name="Jungbluth S."/>
            <person name="Walsh D.A."/>
            <person name="Denef V.J."/>
            <person name="McMahon K.D."/>
            <person name="Konstantinidis K.T."/>
            <person name="Eloe-Fadrosh E.A."/>
            <person name="Kyrpides N.C."/>
            <person name="Woyke T."/>
        </authorList>
    </citation>
    <scope>NUCLEOTIDE SEQUENCE</scope>
    <source>
        <strain evidence="2">GVMAG-S-1039698-54</strain>
    </source>
</reference>
<sequence length="94" mass="11416">MSYMSEDLPKDAHGVEYDREMYLANDRYASMVDNEIEIVKATIAKANKELKKQHKKQNKNKNDYTKTKEQTKKNKQGKKSRKRRRRRKKRTKRR</sequence>
<evidence type="ECO:0000256" key="1">
    <source>
        <dbReference type="SAM" id="MobiDB-lite"/>
    </source>
</evidence>